<dbReference type="OrthoDB" id="5363652at2"/>
<name>A0A6I1ER95_9BURK</name>
<dbReference type="RefSeq" id="WP_152158621.1">
    <property type="nucleotide sequence ID" value="NZ_WEHX01000055.1"/>
</dbReference>
<evidence type="ECO:0000313" key="1">
    <source>
        <dbReference type="EMBL" id="KAB7657446.1"/>
    </source>
</evidence>
<accession>A0A6I1ER95</accession>
<evidence type="ECO:0008006" key="3">
    <source>
        <dbReference type="Google" id="ProtNLM"/>
    </source>
</evidence>
<dbReference type="InterPro" id="IPR011664">
    <property type="entry name" value="Abi_system_AbiD/AbiF-like"/>
</dbReference>
<gene>
    <name evidence="1" type="ORF">GBM95_08055</name>
</gene>
<reference evidence="1 2" key="1">
    <citation type="submission" date="2019-10" db="EMBL/GenBank/DDBJ databases">
        <title>Genome diversity of Sutterella seckii.</title>
        <authorList>
            <person name="Chaplin A.V."/>
            <person name="Sokolova S.R."/>
            <person name="Mosin K.A."/>
            <person name="Ivanova E.L."/>
            <person name="Kochetkova T.O."/>
            <person name="Goltsov A.Y."/>
            <person name="Trofimov D.Y."/>
            <person name="Efimov B.A."/>
        </authorList>
    </citation>
    <scope>NUCLEOTIDE SEQUENCE [LARGE SCALE GENOMIC DNA]</scope>
    <source>
        <strain evidence="1 2">ASD393</strain>
    </source>
</reference>
<protein>
    <recommendedName>
        <fullName evidence="3">Abi family protein</fullName>
    </recommendedName>
</protein>
<sequence>MIALIDPAFYDSGNASFSFPDFSQNLYRLITKSKSECIVVNVAHYGTDLPIWIACQAWDFGTVKWLYKGLKSQFKKEISREFNVSRPSTFESWLLSLNYLRNICAHHGRLWNLNMICNPSFKGTSLDLKHAGINQNRCFALICVISYLLGIICPRSQWKSRLNKLIKDFPDLSHIQVAPYENQASLTIQAAGFPKDWGGF</sequence>
<comment type="caution">
    <text evidence="1">The sequence shown here is derived from an EMBL/GenBank/DDBJ whole genome shotgun (WGS) entry which is preliminary data.</text>
</comment>
<dbReference type="AlphaFoldDB" id="A0A6I1ER95"/>
<proteinExistence type="predicted"/>
<dbReference type="Pfam" id="PF07751">
    <property type="entry name" value="Abi_2"/>
    <property type="match status" value="1"/>
</dbReference>
<dbReference type="EMBL" id="WEHX01000055">
    <property type="protein sequence ID" value="KAB7657446.1"/>
    <property type="molecule type" value="Genomic_DNA"/>
</dbReference>
<dbReference type="Proteomes" id="UP000430564">
    <property type="component" value="Unassembled WGS sequence"/>
</dbReference>
<organism evidence="1 2">
    <name type="scientific">Sutterella seckii</name>
    <dbReference type="NCBI Taxonomy" id="1944635"/>
    <lineage>
        <taxon>Bacteria</taxon>
        <taxon>Pseudomonadati</taxon>
        <taxon>Pseudomonadota</taxon>
        <taxon>Betaproteobacteria</taxon>
        <taxon>Burkholderiales</taxon>
        <taxon>Sutterellaceae</taxon>
        <taxon>Sutterella</taxon>
    </lineage>
</organism>
<evidence type="ECO:0000313" key="2">
    <source>
        <dbReference type="Proteomes" id="UP000430564"/>
    </source>
</evidence>